<keyword evidence="2" id="KW-1185">Reference proteome</keyword>
<dbReference type="AlphaFoldDB" id="A0A0C5VG24"/>
<dbReference type="Proteomes" id="UP000032266">
    <property type="component" value="Chromosome"/>
</dbReference>
<accession>A0A0C5VG24</accession>
<reference evidence="1 2" key="1">
    <citation type="submission" date="2014-01" db="EMBL/GenBank/DDBJ databases">
        <title>Full genme sequencing of cellulolytic bacterium Gynuella sunshinyii YC6258T gen. nov., sp. nov.</title>
        <authorList>
            <person name="Khan H."/>
            <person name="Chung E.J."/>
            <person name="Chung Y.R."/>
        </authorList>
    </citation>
    <scope>NUCLEOTIDE SEQUENCE [LARGE SCALE GENOMIC DNA]</scope>
    <source>
        <strain evidence="1 2">YC6258</strain>
    </source>
</reference>
<dbReference type="OrthoDB" id="5736604at2"/>
<sequence length="95" mass="11328">MKKDKQRVESEEWDATRFEVFFSLKSHDETDRDFVILEKAYRSMPVPLFEQFLEIFVDRNHNLQAKNKAGQTMLEIIAKHAQSTEYLQAIQQHLN</sequence>
<dbReference type="InterPro" id="IPR047742">
    <property type="entry name" value="PA4642-like"/>
</dbReference>
<protein>
    <submittedName>
        <fullName evidence="1">Uncharacterized protein</fullName>
    </submittedName>
</protein>
<gene>
    <name evidence="1" type="ORF">YC6258_01509</name>
</gene>
<proteinExistence type="predicted"/>
<name>A0A0C5VG24_9GAMM</name>
<dbReference type="HOGENOM" id="CLU_176948_0_0_6"/>
<organism evidence="1 2">
    <name type="scientific">Gynuella sunshinyii YC6258</name>
    <dbReference type="NCBI Taxonomy" id="1445510"/>
    <lineage>
        <taxon>Bacteria</taxon>
        <taxon>Pseudomonadati</taxon>
        <taxon>Pseudomonadota</taxon>
        <taxon>Gammaproteobacteria</taxon>
        <taxon>Oceanospirillales</taxon>
        <taxon>Saccharospirillaceae</taxon>
        <taxon>Gynuella</taxon>
    </lineage>
</organism>
<evidence type="ECO:0000313" key="2">
    <source>
        <dbReference type="Proteomes" id="UP000032266"/>
    </source>
</evidence>
<dbReference type="KEGG" id="gsn:YC6258_01509"/>
<dbReference type="EMBL" id="CP007142">
    <property type="protein sequence ID" value="AJQ93557.1"/>
    <property type="molecule type" value="Genomic_DNA"/>
</dbReference>
<dbReference type="STRING" id="1445510.YC6258_01509"/>
<evidence type="ECO:0000313" key="1">
    <source>
        <dbReference type="EMBL" id="AJQ93557.1"/>
    </source>
</evidence>
<dbReference type="RefSeq" id="WP_044616310.1">
    <property type="nucleotide sequence ID" value="NZ_CP007142.1"/>
</dbReference>
<dbReference type="NCBIfam" id="NF038106">
    <property type="entry name" value="gamma_NF038106"/>
    <property type="match status" value="1"/>
</dbReference>